<evidence type="ECO:0000313" key="1">
    <source>
        <dbReference type="EMBL" id="KAK2145861.1"/>
    </source>
</evidence>
<dbReference type="Proteomes" id="UP001208570">
    <property type="component" value="Unassembled WGS sequence"/>
</dbReference>
<reference evidence="1" key="1">
    <citation type="journal article" date="2023" name="Mol. Biol. Evol.">
        <title>Third-Generation Sequencing Reveals the Adaptive Role of the Epigenome in Three Deep-Sea Polychaetes.</title>
        <authorList>
            <person name="Perez M."/>
            <person name="Aroh O."/>
            <person name="Sun Y."/>
            <person name="Lan Y."/>
            <person name="Juniper S.K."/>
            <person name="Young C.R."/>
            <person name="Angers B."/>
            <person name="Qian P.Y."/>
        </authorList>
    </citation>
    <scope>NUCLEOTIDE SEQUENCE</scope>
    <source>
        <strain evidence="1">P08H-3</strain>
    </source>
</reference>
<dbReference type="SUPFAM" id="SSF52540">
    <property type="entry name" value="P-loop containing nucleoside triphosphate hydrolases"/>
    <property type="match status" value="1"/>
</dbReference>
<dbReference type="AlphaFoldDB" id="A0AAD9J374"/>
<dbReference type="InterPro" id="IPR039421">
    <property type="entry name" value="Type_1_exporter"/>
</dbReference>
<dbReference type="PANTHER" id="PTHR43394">
    <property type="entry name" value="ATP-DEPENDENT PERMEASE MDL1, MITOCHONDRIAL"/>
    <property type="match status" value="1"/>
</dbReference>
<dbReference type="GO" id="GO:0005743">
    <property type="term" value="C:mitochondrial inner membrane"/>
    <property type="evidence" value="ECO:0007669"/>
    <property type="project" value="TreeGrafter"/>
</dbReference>
<name>A0AAD9J374_9ANNE</name>
<dbReference type="PANTHER" id="PTHR43394:SF27">
    <property type="entry name" value="ATP-DEPENDENT TRANSLOCASE ABCB1-LIKE"/>
    <property type="match status" value="1"/>
</dbReference>
<protein>
    <submittedName>
        <fullName evidence="1">Uncharacterized protein</fullName>
    </submittedName>
</protein>
<comment type="caution">
    <text evidence="1">The sequence shown here is derived from an EMBL/GenBank/DDBJ whole genome shotgun (WGS) entry which is preliminary data.</text>
</comment>
<sequence>MSALDAEREKMVEVALEKAREGRTTIMVSHRLSSILKADVIYFVENGRVLEKGTHSELMGRKFHYYKLQQASMGLSEQIIFSVAFITE</sequence>
<organism evidence="1 2">
    <name type="scientific">Paralvinella palmiformis</name>
    <dbReference type="NCBI Taxonomy" id="53620"/>
    <lineage>
        <taxon>Eukaryota</taxon>
        <taxon>Metazoa</taxon>
        <taxon>Spiralia</taxon>
        <taxon>Lophotrochozoa</taxon>
        <taxon>Annelida</taxon>
        <taxon>Polychaeta</taxon>
        <taxon>Sedentaria</taxon>
        <taxon>Canalipalpata</taxon>
        <taxon>Terebellida</taxon>
        <taxon>Terebelliformia</taxon>
        <taxon>Alvinellidae</taxon>
        <taxon>Paralvinella</taxon>
    </lineage>
</organism>
<keyword evidence="2" id="KW-1185">Reference proteome</keyword>
<dbReference type="InterPro" id="IPR027417">
    <property type="entry name" value="P-loop_NTPase"/>
</dbReference>
<evidence type="ECO:0000313" key="2">
    <source>
        <dbReference type="Proteomes" id="UP001208570"/>
    </source>
</evidence>
<proteinExistence type="predicted"/>
<dbReference type="GO" id="GO:0090374">
    <property type="term" value="P:oligopeptide export from mitochondrion"/>
    <property type="evidence" value="ECO:0007669"/>
    <property type="project" value="TreeGrafter"/>
</dbReference>
<dbReference type="EMBL" id="JAODUP010000651">
    <property type="protein sequence ID" value="KAK2145861.1"/>
    <property type="molecule type" value="Genomic_DNA"/>
</dbReference>
<dbReference type="GO" id="GO:0015421">
    <property type="term" value="F:ABC-type oligopeptide transporter activity"/>
    <property type="evidence" value="ECO:0007669"/>
    <property type="project" value="TreeGrafter"/>
</dbReference>
<accession>A0AAD9J374</accession>
<gene>
    <name evidence="1" type="ORF">LSH36_651g02025</name>
</gene>
<dbReference type="Gene3D" id="3.40.50.300">
    <property type="entry name" value="P-loop containing nucleotide triphosphate hydrolases"/>
    <property type="match status" value="1"/>
</dbReference>